<evidence type="ECO:0000313" key="5">
    <source>
        <dbReference type="Proteomes" id="UP000500938"/>
    </source>
</evidence>
<dbReference type="SUPFAM" id="SSF54980">
    <property type="entry name" value="EF-G C-terminal domain-like"/>
    <property type="match status" value="1"/>
</dbReference>
<dbReference type="InterPro" id="IPR036956">
    <property type="entry name" value="Impact_N_sf"/>
</dbReference>
<gene>
    <name evidence="4" type="ORF">HKW67_16760</name>
</gene>
<name>A0A6M4IQP2_9BACT</name>
<feature type="domain" description="Impact N-terminal" evidence="2">
    <location>
        <begin position="26"/>
        <end position="132"/>
    </location>
</feature>
<dbReference type="InterPro" id="IPR015796">
    <property type="entry name" value="Impact_YigZ-like"/>
</dbReference>
<dbReference type="Pfam" id="PF09186">
    <property type="entry name" value="DUF1949"/>
    <property type="match status" value="1"/>
</dbReference>
<evidence type="ECO:0000259" key="2">
    <source>
        <dbReference type="Pfam" id="PF01205"/>
    </source>
</evidence>
<dbReference type="RefSeq" id="WP_171226483.1">
    <property type="nucleotide sequence ID" value="NZ_CP053085.1"/>
</dbReference>
<dbReference type="KEGG" id="ggr:HKW67_16760"/>
<dbReference type="NCBIfam" id="TIGR00257">
    <property type="entry name" value="IMPACT_YIGZ"/>
    <property type="match status" value="1"/>
</dbReference>
<organism evidence="4 5">
    <name type="scientific">Gemmatimonas groenlandica</name>
    <dbReference type="NCBI Taxonomy" id="2732249"/>
    <lineage>
        <taxon>Bacteria</taxon>
        <taxon>Pseudomonadati</taxon>
        <taxon>Gemmatimonadota</taxon>
        <taxon>Gemmatimonadia</taxon>
        <taxon>Gemmatimonadales</taxon>
        <taxon>Gemmatimonadaceae</taxon>
        <taxon>Gemmatimonas</taxon>
    </lineage>
</organism>
<dbReference type="AlphaFoldDB" id="A0A6M4IQP2"/>
<dbReference type="InterPro" id="IPR020569">
    <property type="entry name" value="UPF0029_Impact_CS"/>
</dbReference>
<dbReference type="InterPro" id="IPR015269">
    <property type="entry name" value="UPF0029_Impact_C"/>
</dbReference>
<dbReference type="PANTHER" id="PTHR16301">
    <property type="entry name" value="IMPACT-RELATED"/>
    <property type="match status" value="1"/>
</dbReference>
<accession>A0A6M4IQP2</accession>
<evidence type="ECO:0000259" key="3">
    <source>
        <dbReference type="Pfam" id="PF09186"/>
    </source>
</evidence>
<feature type="domain" description="UPF0029" evidence="3">
    <location>
        <begin position="148"/>
        <end position="202"/>
    </location>
</feature>
<dbReference type="InterPro" id="IPR020568">
    <property type="entry name" value="Ribosomal_Su5_D2-typ_SF"/>
</dbReference>
<comment type="similarity">
    <text evidence="1">Belongs to the IMPACT family.</text>
</comment>
<keyword evidence="5" id="KW-1185">Reference proteome</keyword>
<dbReference type="EMBL" id="CP053085">
    <property type="protein sequence ID" value="QJR37050.1"/>
    <property type="molecule type" value="Genomic_DNA"/>
</dbReference>
<dbReference type="GO" id="GO:0006446">
    <property type="term" value="P:regulation of translational initiation"/>
    <property type="evidence" value="ECO:0007669"/>
    <property type="project" value="TreeGrafter"/>
</dbReference>
<dbReference type="InterPro" id="IPR035647">
    <property type="entry name" value="EFG_III/V"/>
</dbReference>
<dbReference type="InterPro" id="IPR023582">
    <property type="entry name" value="Impact"/>
</dbReference>
<sequence>MSDADGDPARYPVPAQQHRVEQVIDRSRFICTVARVQSSEEAQAFIKTMNADFPDATHNCWAYVVGAPGSTDRVGMSDDGEPHGTAGRPMLTVLLHSGVGEVAAVVTRYYGGTKLGTGGLVKAYGGAVQEALMGMPRGERVDSVELSVRVGYGAIGALQQLFPEFDAELLEQRFDVDAEFCLRVPRIRLSAMEHAIQNATRGAAVFTRTD</sequence>
<evidence type="ECO:0000256" key="1">
    <source>
        <dbReference type="ARBA" id="ARBA00007665"/>
    </source>
</evidence>
<dbReference type="Pfam" id="PF01205">
    <property type="entry name" value="Impact_N"/>
    <property type="match status" value="1"/>
</dbReference>
<dbReference type="PANTHER" id="PTHR16301:SF20">
    <property type="entry name" value="IMPACT FAMILY MEMBER YIGZ"/>
    <property type="match status" value="1"/>
</dbReference>
<dbReference type="Proteomes" id="UP000500938">
    <property type="component" value="Chromosome"/>
</dbReference>
<protein>
    <submittedName>
        <fullName evidence="4">YigZ family protein</fullName>
    </submittedName>
</protein>
<dbReference type="GO" id="GO:0005737">
    <property type="term" value="C:cytoplasm"/>
    <property type="evidence" value="ECO:0007669"/>
    <property type="project" value="TreeGrafter"/>
</dbReference>
<dbReference type="InterPro" id="IPR001498">
    <property type="entry name" value="Impact_N"/>
</dbReference>
<proteinExistence type="inferred from homology"/>
<evidence type="ECO:0000313" key="4">
    <source>
        <dbReference type="EMBL" id="QJR37050.1"/>
    </source>
</evidence>
<dbReference type="Gene3D" id="3.30.230.30">
    <property type="entry name" value="Impact, N-terminal domain"/>
    <property type="match status" value="1"/>
</dbReference>
<reference evidence="4 5" key="1">
    <citation type="submission" date="2020-05" db="EMBL/GenBank/DDBJ databases">
        <title>Complete genome sequence of Gemmatimonas greenlandica TET16.</title>
        <authorList>
            <person name="Zeng Y."/>
        </authorList>
    </citation>
    <scope>NUCLEOTIDE SEQUENCE [LARGE SCALE GENOMIC DNA]</scope>
    <source>
        <strain evidence="4 5">TET16</strain>
    </source>
</reference>
<dbReference type="SUPFAM" id="SSF54211">
    <property type="entry name" value="Ribosomal protein S5 domain 2-like"/>
    <property type="match status" value="1"/>
</dbReference>
<dbReference type="Gene3D" id="3.30.70.240">
    <property type="match status" value="1"/>
</dbReference>
<dbReference type="PROSITE" id="PS00910">
    <property type="entry name" value="UPF0029"/>
    <property type="match status" value="1"/>
</dbReference>